<sequence>MAIRFGIENQLLYDALPTHPAGSLRRLFKLYLDLFRHRQSLILMVRRDTLLRLKGTLLGPLWLLAQPLFLLLVYSFVFSGILKVSFRPGGDTGDFALYLFAALIPFSAFQDGLLRAGGSLMENRDLLLKTQMPPAVFPAVATMGTLVQEVTGLLILIVAAWLMGYVPGVTLVLLPLLVALRLLLTFALAPLVALLSVVIKDLGQLLPMLLTALFFTTPIIYPLEMVPEEYRSIIEANPITWLVQSYRAVILENQWPVSDLAVLAIASLLLTLLIGALFMRLQHRAKDFL</sequence>
<dbReference type="PROSITE" id="PS51012">
    <property type="entry name" value="ABC_TM2"/>
    <property type="match status" value="1"/>
</dbReference>
<dbReference type="AlphaFoldDB" id="A0A9E4TUL8"/>
<evidence type="ECO:0000256" key="2">
    <source>
        <dbReference type="ARBA" id="ARBA00007783"/>
    </source>
</evidence>
<dbReference type="GO" id="GO:0140359">
    <property type="term" value="F:ABC-type transporter activity"/>
    <property type="evidence" value="ECO:0007669"/>
    <property type="project" value="InterPro"/>
</dbReference>
<keyword evidence="3 9" id="KW-0813">Transport</keyword>
<feature type="transmembrane region" description="Helical" evidence="9">
    <location>
        <begin position="205"/>
        <end position="223"/>
    </location>
</feature>
<organism evidence="10 11">
    <name type="scientific">Candidatus Thiodiazotropha taylori</name>
    <dbReference type="NCBI Taxonomy" id="2792791"/>
    <lineage>
        <taxon>Bacteria</taxon>
        <taxon>Pseudomonadati</taxon>
        <taxon>Pseudomonadota</taxon>
        <taxon>Gammaproteobacteria</taxon>
        <taxon>Chromatiales</taxon>
        <taxon>Sedimenticolaceae</taxon>
        <taxon>Candidatus Thiodiazotropha</taxon>
    </lineage>
</organism>
<feature type="transmembrane region" description="Helical" evidence="9">
    <location>
        <begin position="260"/>
        <end position="279"/>
    </location>
</feature>
<evidence type="ECO:0000256" key="9">
    <source>
        <dbReference type="RuleBase" id="RU361157"/>
    </source>
</evidence>
<dbReference type="EMBL" id="JAEPCR010000096">
    <property type="protein sequence ID" value="MCG7979947.1"/>
    <property type="molecule type" value="Genomic_DNA"/>
</dbReference>
<reference evidence="10" key="1">
    <citation type="journal article" date="2021" name="Proc. Natl. Acad. Sci. U.S.A.">
        <title>Global biogeography of chemosynthetic symbionts reveals both localized and globally distributed symbiont groups. .</title>
        <authorList>
            <person name="Osvatic J.T."/>
            <person name="Wilkins L.G.E."/>
            <person name="Leibrecht L."/>
            <person name="Leray M."/>
            <person name="Zauner S."/>
            <person name="Polzin J."/>
            <person name="Camacho Y."/>
            <person name="Gros O."/>
            <person name="van Gils J.A."/>
            <person name="Eisen J.A."/>
            <person name="Petersen J.M."/>
            <person name="Yuen B."/>
        </authorList>
    </citation>
    <scope>NUCLEOTIDE SEQUENCE</scope>
    <source>
        <strain evidence="10">MAGclacostrist055</strain>
    </source>
</reference>
<feature type="transmembrane region" description="Helical" evidence="9">
    <location>
        <begin position="169"/>
        <end position="198"/>
    </location>
</feature>
<dbReference type="GO" id="GO:0015774">
    <property type="term" value="P:polysaccharide transport"/>
    <property type="evidence" value="ECO:0007669"/>
    <property type="project" value="UniProtKB-KW"/>
</dbReference>
<dbReference type="InterPro" id="IPR047817">
    <property type="entry name" value="ABC2_TM_bact-type"/>
</dbReference>
<comment type="subcellular location">
    <subcellularLocation>
        <location evidence="9">Cell inner membrane</location>
        <topology evidence="9">Multi-pass membrane protein</topology>
    </subcellularLocation>
    <subcellularLocation>
        <location evidence="1">Cell membrane</location>
        <topology evidence="1">Multi-pass membrane protein</topology>
    </subcellularLocation>
</comment>
<keyword evidence="7" id="KW-0762">Sugar transport</keyword>
<evidence type="ECO:0000256" key="5">
    <source>
        <dbReference type="ARBA" id="ARBA00022692"/>
    </source>
</evidence>
<evidence type="ECO:0000256" key="8">
    <source>
        <dbReference type="ARBA" id="ARBA00023136"/>
    </source>
</evidence>
<evidence type="ECO:0000256" key="1">
    <source>
        <dbReference type="ARBA" id="ARBA00004651"/>
    </source>
</evidence>
<dbReference type="PANTHER" id="PTHR30413:SF10">
    <property type="entry name" value="CAPSULE POLYSACCHARIDE EXPORT INNER-MEMBRANE PROTEIN CTRC"/>
    <property type="match status" value="1"/>
</dbReference>
<dbReference type="GO" id="GO:0015920">
    <property type="term" value="P:lipopolysaccharide transport"/>
    <property type="evidence" value="ECO:0007669"/>
    <property type="project" value="TreeGrafter"/>
</dbReference>
<dbReference type="Proteomes" id="UP000886674">
    <property type="component" value="Unassembled WGS sequence"/>
</dbReference>
<dbReference type="InterPro" id="IPR013525">
    <property type="entry name" value="ABC2_TM"/>
</dbReference>
<keyword evidence="8 9" id="KW-0472">Membrane</keyword>
<keyword evidence="7" id="KW-0625">Polysaccharide transport</keyword>
<dbReference type="Pfam" id="PF01061">
    <property type="entry name" value="ABC2_membrane"/>
    <property type="match status" value="1"/>
</dbReference>
<protein>
    <recommendedName>
        <fullName evidence="9">Transport permease protein</fullName>
    </recommendedName>
</protein>
<dbReference type="PANTHER" id="PTHR30413">
    <property type="entry name" value="INNER MEMBRANE TRANSPORT PERMEASE"/>
    <property type="match status" value="1"/>
</dbReference>
<evidence type="ECO:0000256" key="4">
    <source>
        <dbReference type="ARBA" id="ARBA00022475"/>
    </source>
</evidence>
<keyword evidence="4 9" id="KW-1003">Cell membrane</keyword>
<feature type="transmembrane region" description="Helical" evidence="9">
    <location>
        <begin position="135"/>
        <end position="163"/>
    </location>
</feature>
<gene>
    <name evidence="10" type="ORF">JAY77_17605</name>
</gene>
<feature type="transmembrane region" description="Helical" evidence="9">
    <location>
        <begin position="95"/>
        <end position="114"/>
    </location>
</feature>
<feature type="transmembrane region" description="Helical" evidence="9">
    <location>
        <begin position="61"/>
        <end position="83"/>
    </location>
</feature>
<comment type="similarity">
    <text evidence="2 9">Belongs to the ABC-2 integral membrane protein family.</text>
</comment>
<evidence type="ECO:0000256" key="6">
    <source>
        <dbReference type="ARBA" id="ARBA00022989"/>
    </source>
</evidence>
<accession>A0A9E4TUL8</accession>
<comment type="caution">
    <text evidence="10">The sequence shown here is derived from an EMBL/GenBank/DDBJ whole genome shotgun (WGS) entry which is preliminary data.</text>
</comment>
<evidence type="ECO:0000256" key="3">
    <source>
        <dbReference type="ARBA" id="ARBA00022448"/>
    </source>
</evidence>
<name>A0A9E4TUL8_9GAMM</name>
<evidence type="ECO:0000313" key="11">
    <source>
        <dbReference type="Proteomes" id="UP000886674"/>
    </source>
</evidence>
<dbReference type="GO" id="GO:0005886">
    <property type="term" value="C:plasma membrane"/>
    <property type="evidence" value="ECO:0007669"/>
    <property type="project" value="UniProtKB-SubCell"/>
</dbReference>
<proteinExistence type="inferred from homology"/>
<keyword evidence="6 9" id="KW-1133">Transmembrane helix</keyword>
<evidence type="ECO:0000313" key="10">
    <source>
        <dbReference type="EMBL" id="MCG7979947.1"/>
    </source>
</evidence>
<evidence type="ECO:0000256" key="7">
    <source>
        <dbReference type="ARBA" id="ARBA00023047"/>
    </source>
</evidence>
<keyword evidence="5 9" id="KW-0812">Transmembrane</keyword>